<proteinExistence type="predicted"/>
<sequence length="272" mass="29107">MRSVPHDASARAQPRCRRSFADAMPSAARAIKRAATCVATRVTTYVTVVAIAVLTSYVLGAAFAIPAQAQTQTQVPAPAQGHAPQSAASEPPSAAAQTGPITIDALMHAFAQRKSGEARFSEVKYLSNLRGPVESSGTLAFRAPDHFEQHTLKPREQSLVVDGDTVTMSRDGRERVVSLTQYPEIATVVDSVRGTLTGDRARLEQAYKLAAEGSASDWHLTLTPIDTSLTRAIHHIVVSGAQDANGQLQIRTIETIQTDGDRSVLTIETRPS</sequence>
<dbReference type="AlphaFoldDB" id="A0A494XAC8"/>
<evidence type="ECO:0000313" key="5">
    <source>
        <dbReference type="Proteomes" id="UP000270342"/>
    </source>
</evidence>
<evidence type="ECO:0000256" key="3">
    <source>
        <dbReference type="SAM" id="Phobius"/>
    </source>
</evidence>
<accession>A0A494XAC8</accession>
<feature type="region of interest" description="Disordered" evidence="2">
    <location>
        <begin position="75"/>
        <end position="96"/>
    </location>
</feature>
<keyword evidence="5" id="KW-1185">Reference proteome</keyword>
<evidence type="ECO:0000313" key="4">
    <source>
        <dbReference type="EMBL" id="RKP46601.1"/>
    </source>
</evidence>
<evidence type="ECO:0000256" key="2">
    <source>
        <dbReference type="SAM" id="MobiDB-lite"/>
    </source>
</evidence>
<dbReference type="EMBL" id="RBZU01000014">
    <property type="protein sequence ID" value="RKP46601.1"/>
    <property type="molecule type" value="Genomic_DNA"/>
</dbReference>
<dbReference type="CDD" id="cd16325">
    <property type="entry name" value="LolA"/>
    <property type="match status" value="1"/>
</dbReference>
<name>A0A494XAC8_9BURK</name>
<dbReference type="SUPFAM" id="SSF89392">
    <property type="entry name" value="Prokaryotic lipoproteins and lipoprotein localization factors"/>
    <property type="match status" value="1"/>
</dbReference>
<keyword evidence="3" id="KW-0812">Transmembrane</keyword>
<reference evidence="4 5" key="1">
    <citation type="submission" date="2018-10" db="EMBL/GenBank/DDBJ databases">
        <title>Robbsia sp. DHC34, isolated from soil.</title>
        <authorList>
            <person name="Gao Z.-H."/>
            <person name="Qiu L.-H."/>
        </authorList>
    </citation>
    <scope>NUCLEOTIDE SEQUENCE [LARGE SCALE GENOMIC DNA]</scope>
    <source>
        <strain evidence="4 5">DHC34</strain>
    </source>
</reference>
<keyword evidence="3" id="KW-0472">Membrane</keyword>
<dbReference type="InterPro" id="IPR004564">
    <property type="entry name" value="OM_lipoprot_carrier_LolA-like"/>
</dbReference>
<feature type="transmembrane region" description="Helical" evidence="3">
    <location>
        <begin position="42"/>
        <end position="65"/>
    </location>
</feature>
<comment type="caution">
    <text evidence="4">The sequence shown here is derived from an EMBL/GenBank/DDBJ whole genome shotgun (WGS) entry which is preliminary data.</text>
</comment>
<dbReference type="Proteomes" id="UP000270342">
    <property type="component" value="Unassembled WGS sequence"/>
</dbReference>
<dbReference type="Gene3D" id="2.50.20.10">
    <property type="entry name" value="Lipoprotein localisation LolA/LolB/LppX"/>
    <property type="match status" value="1"/>
</dbReference>
<evidence type="ECO:0000256" key="1">
    <source>
        <dbReference type="ARBA" id="ARBA00022729"/>
    </source>
</evidence>
<gene>
    <name evidence="4" type="ORF">D7S86_24195</name>
</gene>
<organism evidence="4 5">
    <name type="scientific">Pararobbsia silviterrae</name>
    <dbReference type="NCBI Taxonomy" id="1792498"/>
    <lineage>
        <taxon>Bacteria</taxon>
        <taxon>Pseudomonadati</taxon>
        <taxon>Pseudomonadota</taxon>
        <taxon>Betaproteobacteria</taxon>
        <taxon>Burkholderiales</taxon>
        <taxon>Burkholderiaceae</taxon>
        <taxon>Pararobbsia</taxon>
    </lineage>
</organism>
<protein>
    <submittedName>
        <fullName evidence="4">Outer membrane lipoprotein carrier protein LolA</fullName>
    </submittedName>
</protein>
<dbReference type="InterPro" id="IPR029046">
    <property type="entry name" value="LolA/LolB/LppX"/>
</dbReference>
<keyword evidence="3" id="KW-1133">Transmembrane helix</keyword>
<dbReference type="Pfam" id="PF19574">
    <property type="entry name" value="LolA_3"/>
    <property type="match status" value="1"/>
</dbReference>
<keyword evidence="4" id="KW-0449">Lipoprotein</keyword>
<keyword evidence="1" id="KW-0732">Signal</keyword>